<gene>
    <name evidence="2" type="ORF">FC64_GL001125</name>
</gene>
<evidence type="ECO:0000259" key="1">
    <source>
        <dbReference type="Pfam" id="PF00561"/>
    </source>
</evidence>
<dbReference type="Gene3D" id="3.40.50.1820">
    <property type="entry name" value="alpha/beta hydrolase"/>
    <property type="match status" value="1"/>
</dbReference>
<dbReference type="InterPro" id="IPR000073">
    <property type="entry name" value="AB_hydrolase_1"/>
</dbReference>
<dbReference type="AlphaFoldDB" id="A0A0R1ZJ12"/>
<keyword evidence="3" id="KW-1185">Reference proteome</keyword>
<proteinExistence type="predicted"/>
<reference evidence="2 3" key="1">
    <citation type="journal article" date="2015" name="Genome Announc.">
        <title>Expanding the biotechnology potential of lactobacilli through comparative genomics of 213 strains and associated genera.</title>
        <authorList>
            <person name="Sun Z."/>
            <person name="Harris H.M."/>
            <person name="McCann A."/>
            <person name="Guo C."/>
            <person name="Argimon S."/>
            <person name="Zhang W."/>
            <person name="Yang X."/>
            <person name="Jeffery I.B."/>
            <person name="Cooney J.C."/>
            <person name="Kagawa T.F."/>
            <person name="Liu W."/>
            <person name="Song Y."/>
            <person name="Salvetti E."/>
            <person name="Wrobel A."/>
            <person name="Rasinkangas P."/>
            <person name="Parkhill J."/>
            <person name="Rea M.C."/>
            <person name="O'Sullivan O."/>
            <person name="Ritari J."/>
            <person name="Douillard F.P."/>
            <person name="Paul Ross R."/>
            <person name="Yang R."/>
            <person name="Briner A.E."/>
            <person name="Felis G.E."/>
            <person name="de Vos W.M."/>
            <person name="Barrangou R."/>
            <person name="Klaenhammer T.R."/>
            <person name="Caufield P.W."/>
            <person name="Cui Y."/>
            <person name="Zhang H."/>
            <person name="O'Toole P.W."/>
        </authorList>
    </citation>
    <scope>NUCLEOTIDE SEQUENCE [LARGE SCALE GENOMIC DNA]</scope>
    <source>
        <strain evidence="2 3">DSM 20653</strain>
    </source>
</reference>
<dbReference type="SUPFAM" id="SSF53474">
    <property type="entry name" value="alpha/beta-Hydrolases"/>
    <property type="match status" value="1"/>
</dbReference>
<protein>
    <recommendedName>
        <fullName evidence="1">AB hydrolase-1 domain-containing protein</fullName>
    </recommendedName>
</protein>
<dbReference type="PANTHER" id="PTHR43358">
    <property type="entry name" value="ALPHA/BETA-HYDROLASE"/>
    <property type="match status" value="1"/>
</dbReference>
<dbReference type="STRING" id="1423820.FC64_GL001125"/>
<dbReference type="PANTHER" id="PTHR43358:SF4">
    <property type="entry name" value="ALPHA_BETA HYDROLASE FOLD-1 DOMAIN-CONTAINING PROTEIN"/>
    <property type="match status" value="1"/>
</dbReference>
<dbReference type="InterPro" id="IPR052920">
    <property type="entry name" value="DNA-binding_regulatory"/>
</dbReference>
<accession>A0A0R1ZJ12</accession>
<dbReference type="Proteomes" id="UP000051291">
    <property type="component" value="Unassembled WGS sequence"/>
</dbReference>
<evidence type="ECO:0000313" key="2">
    <source>
        <dbReference type="EMBL" id="KRM51931.1"/>
    </source>
</evidence>
<name>A0A0R1ZJ12_9LACO</name>
<feature type="domain" description="AB hydrolase-1" evidence="1">
    <location>
        <begin position="111"/>
        <end position="196"/>
    </location>
</feature>
<dbReference type="InterPro" id="IPR029058">
    <property type="entry name" value="AB_hydrolase_fold"/>
</dbReference>
<organism evidence="2 3">
    <name type="scientific">Ligilactobacillus araffinosus DSM 20653</name>
    <dbReference type="NCBI Taxonomy" id="1423820"/>
    <lineage>
        <taxon>Bacteria</taxon>
        <taxon>Bacillati</taxon>
        <taxon>Bacillota</taxon>
        <taxon>Bacilli</taxon>
        <taxon>Lactobacillales</taxon>
        <taxon>Lactobacillaceae</taxon>
        <taxon>Ligilactobacillus</taxon>
    </lineage>
</organism>
<dbReference type="EMBL" id="AYYZ01000029">
    <property type="protein sequence ID" value="KRM51931.1"/>
    <property type="molecule type" value="Genomic_DNA"/>
</dbReference>
<dbReference type="PATRIC" id="fig|1423820.4.peg.1150"/>
<comment type="caution">
    <text evidence="2">The sequence shown here is derived from an EMBL/GenBank/DDBJ whole genome shotgun (WGS) entry which is preliminary data.</text>
</comment>
<evidence type="ECO:0000313" key="3">
    <source>
        <dbReference type="Proteomes" id="UP000051291"/>
    </source>
</evidence>
<dbReference type="Pfam" id="PF00561">
    <property type="entry name" value="Abhydrolase_1"/>
    <property type="match status" value="1"/>
</dbReference>
<sequence>MKVSKMLLLICLIIILIYCFNTTFYVKRGHHEDPYNLPQNEQYRPYYNEMVHLVDALNNEPYEAVSVKSFDGLTLRGRLYIYDETAPIELTFNGYRTDGIHDCGGVFQISRHFGHNMLVVDQRATGESDGNVISFGINERYDVVAWAQFIADRYPQMKIVLVGGSLGAATVLMASELKMPANVVGIVADSAYTSPKAIIKKVIKEMKMSPTIMYPFVKLSAKLLGHFNLDASSAIQAVQKTKLPILIIHGESDRYVPCYMAHQNFTACKSSIKMLLTVPNAPHDISLLVDWDKYQGTVEKFFKRIGIPMKNE</sequence>